<keyword evidence="14" id="KW-0157">Chromophore</keyword>
<dbReference type="Pfam" id="PF07536">
    <property type="entry name" value="HWE_HK"/>
    <property type="match status" value="1"/>
</dbReference>
<dbReference type="InterPro" id="IPR022642">
    <property type="entry name" value="CheR_C"/>
</dbReference>
<keyword evidence="16" id="KW-0378">Hydrolase</keyword>
<dbReference type="GO" id="GO:0005737">
    <property type="term" value="C:cytoplasm"/>
    <property type="evidence" value="ECO:0007669"/>
    <property type="project" value="InterPro"/>
</dbReference>
<evidence type="ECO:0000313" key="22">
    <source>
        <dbReference type="EMBL" id="GIL39840.1"/>
    </source>
</evidence>
<dbReference type="InterPro" id="IPR000673">
    <property type="entry name" value="Sig_transdc_resp-reg_Me-estase"/>
</dbReference>
<feature type="domain" description="CheR-type methyltransferase" evidence="21">
    <location>
        <begin position="218"/>
        <end position="489"/>
    </location>
</feature>
<dbReference type="CDD" id="cd00130">
    <property type="entry name" value="PAS"/>
    <property type="match status" value="1"/>
</dbReference>
<evidence type="ECO:0000256" key="8">
    <source>
        <dbReference type="ARBA" id="ARBA00022643"/>
    </source>
</evidence>
<dbReference type="Gene3D" id="3.30.450.20">
    <property type="entry name" value="PAS domain"/>
    <property type="match status" value="2"/>
</dbReference>
<keyword evidence="23" id="KW-1185">Reference proteome</keyword>
<evidence type="ECO:0000256" key="1">
    <source>
        <dbReference type="ARBA" id="ARBA00000085"/>
    </source>
</evidence>
<dbReference type="SUPFAM" id="SSF47757">
    <property type="entry name" value="Chemotaxis receptor methyltransferase CheR, N-terminal domain"/>
    <property type="match status" value="1"/>
</dbReference>
<dbReference type="GO" id="GO:0004673">
    <property type="term" value="F:protein histidine kinase activity"/>
    <property type="evidence" value="ECO:0007669"/>
    <property type="project" value="UniProtKB-EC"/>
</dbReference>
<keyword evidence="5" id="KW-0489">Methyltransferase</keyword>
<keyword evidence="6" id="KW-0716">Sensory transduction</keyword>
<dbReference type="Gene3D" id="3.40.50.150">
    <property type="entry name" value="Vaccinia Virus protein VP39"/>
    <property type="match status" value="1"/>
</dbReference>
<feature type="domain" description="PAC" evidence="19">
    <location>
        <begin position="914"/>
        <end position="966"/>
    </location>
</feature>
<keyword evidence="16" id="KW-0145">Chemotaxis</keyword>
<evidence type="ECO:0000256" key="16">
    <source>
        <dbReference type="PROSITE-ProRule" id="PRU00050"/>
    </source>
</evidence>
<evidence type="ECO:0000256" key="9">
    <source>
        <dbReference type="ARBA" id="ARBA00022679"/>
    </source>
</evidence>
<dbReference type="GO" id="GO:0000156">
    <property type="term" value="F:phosphorelay response regulator activity"/>
    <property type="evidence" value="ECO:0007669"/>
    <property type="project" value="InterPro"/>
</dbReference>
<dbReference type="GO" id="GO:0006935">
    <property type="term" value="P:chemotaxis"/>
    <property type="evidence" value="ECO:0007669"/>
    <property type="project" value="UniProtKB-UniRule"/>
</dbReference>
<evidence type="ECO:0000256" key="12">
    <source>
        <dbReference type="ARBA" id="ARBA00022777"/>
    </source>
</evidence>
<dbReference type="Pfam" id="PF13596">
    <property type="entry name" value="PAS_10"/>
    <property type="match status" value="1"/>
</dbReference>
<dbReference type="SMART" id="SM00086">
    <property type="entry name" value="PAC"/>
    <property type="match status" value="2"/>
</dbReference>
<dbReference type="SUPFAM" id="SSF53335">
    <property type="entry name" value="S-adenosyl-L-methionine-dependent methyltransferases"/>
    <property type="match status" value="1"/>
</dbReference>
<dbReference type="InterPro" id="IPR036890">
    <property type="entry name" value="HATPase_C_sf"/>
</dbReference>
<protein>
    <submittedName>
        <fullName evidence="22">Signal transduction histidine kinase</fullName>
    </submittedName>
</protein>
<dbReference type="InterPro" id="IPR035909">
    <property type="entry name" value="CheB_C"/>
</dbReference>
<dbReference type="InterPro" id="IPR050903">
    <property type="entry name" value="Bact_Chemotaxis_MeTrfase"/>
</dbReference>
<feature type="coiled-coil region" evidence="17">
    <location>
        <begin position="638"/>
        <end position="714"/>
    </location>
</feature>
<dbReference type="AlphaFoldDB" id="A0A8S8XFJ7"/>
<keyword evidence="8" id="KW-0288">FMN</keyword>
<dbReference type="GO" id="GO:0032259">
    <property type="term" value="P:methylation"/>
    <property type="evidence" value="ECO:0007669"/>
    <property type="project" value="UniProtKB-KW"/>
</dbReference>
<dbReference type="PROSITE" id="PS50123">
    <property type="entry name" value="CHER"/>
    <property type="match status" value="1"/>
</dbReference>
<dbReference type="InterPro" id="IPR000780">
    <property type="entry name" value="CheR_MeTrfase"/>
</dbReference>
<evidence type="ECO:0000256" key="5">
    <source>
        <dbReference type="ARBA" id="ARBA00022603"/>
    </source>
</evidence>
<dbReference type="GO" id="GO:0008984">
    <property type="term" value="F:protein-glutamate methylesterase activity"/>
    <property type="evidence" value="ECO:0007669"/>
    <property type="project" value="InterPro"/>
</dbReference>
<evidence type="ECO:0000256" key="17">
    <source>
        <dbReference type="SAM" id="Coils"/>
    </source>
</evidence>
<evidence type="ECO:0000256" key="4">
    <source>
        <dbReference type="ARBA" id="ARBA00022553"/>
    </source>
</evidence>
<dbReference type="NCBIfam" id="TIGR00229">
    <property type="entry name" value="sensory_box"/>
    <property type="match status" value="2"/>
</dbReference>
<comment type="caution">
    <text evidence="22">The sequence shown here is derived from an EMBL/GenBank/DDBJ whole genome shotgun (WGS) entry which is preliminary data.</text>
</comment>
<evidence type="ECO:0000256" key="14">
    <source>
        <dbReference type="ARBA" id="ARBA00022991"/>
    </source>
</evidence>
<evidence type="ECO:0000256" key="10">
    <source>
        <dbReference type="ARBA" id="ARBA00022691"/>
    </source>
</evidence>
<keyword evidence="15" id="KW-0675">Receptor</keyword>
<dbReference type="SMART" id="SM00911">
    <property type="entry name" value="HWE_HK"/>
    <property type="match status" value="1"/>
</dbReference>
<dbReference type="SUPFAM" id="SSF52738">
    <property type="entry name" value="Methylesterase CheB, C-terminal domain"/>
    <property type="match status" value="1"/>
</dbReference>
<keyword evidence="3" id="KW-0600">Photoreceptor protein</keyword>
<dbReference type="PROSITE" id="PS50113">
    <property type="entry name" value="PAC"/>
    <property type="match status" value="1"/>
</dbReference>
<dbReference type="RefSeq" id="WP_420242960.1">
    <property type="nucleotide sequence ID" value="NZ_BOPV01000001.1"/>
</dbReference>
<evidence type="ECO:0000256" key="15">
    <source>
        <dbReference type="ARBA" id="ARBA00023170"/>
    </source>
</evidence>
<dbReference type="Pfam" id="PF03705">
    <property type="entry name" value="CheR_N"/>
    <property type="match status" value="1"/>
</dbReference>
<evidence type="ECO:0000259" key="20">
    <source>
        <dbReference type="PROSITE" id="PS50122"/>
    </source>
</evidence>
<evidence type="ECO:0000256" key="7">
    <source>
        <dbReference type="ARBA" id="ARBA00022630"/>
    </source>
</evidence>
<dbReference type="InterPro" id="IPR022641">
    <property type="entry name" value="CheR_N"/>
</dbReference>
<proteinExistence type="predicted"/>
<feature type="domain" description="PAS" evidence="18">
    <location>
        <begin position="843"/>
        <end position="909"/>
    </location>
</feature>
<evidence type="ECO:0000256" key="13">
    <source>
        <dbReference type="ARBA" id="ARBA00022840"/>
    </source>
</evidence>
<dbReference type="SUPFAM" id="SSF55785">
    <property type="entry name" value="PYP-like sensor domain (PAS domain)"/>
    <property type="match status" value="2"/>
</dbReference>
<evidence type="ECO:0000313" key="23">
    <source>
        <dbReference type="Proteomes" id="UP000681075"/>
    </source>
</evidence>
<evidence type="ECO:0000259" key="19">
    <source>
        <dbReference type="PROSITE" id="PS50113"/>
    </source>
</evidence>
<keyword evidence="13" id="KW-0067">ATP-binding</keyword>
<keyword evidence="17" id="KW-0175">Coiled coil</keyword>
<dbReference type="Proteomes" id="UP000681075">
    <property type="component" value="Unassembled WGS sequence"/>
</dbReference>
<dbReference type="PRINTS" id="PR00996">
    <property type="entry name" value="CHERMTFRASE"/>
</dbReference>
<accession>A0A8S8XFJ7</accession>
<dbReference type="Pfam" id="PF01339">
    <property type="entry name" value="CheB_methylest"/>
    <property type="match status" value="1"/>
</dbReference>
<dbReference type="CDD" id="cd16434">
    <property type="entry name" value="CheB-CheR_fusion"/>
    <property type="match status" value="1"/>
</dbReference>
<sequence length="1165" mass="128037">MNSALQPVDTVRPLLVVGVGASAGGLAAFKTFFAHMAPDAGIAFVLIQHLDPNHHSLLVELLAPITTMPVVEAKDGMQLAANSVFVIPPNATMTVKDSRLCVVLPAEPGERRRPIDIFFLSLAAEVGENAVCIVLSGTGSDGTRGLQAVKEHGGLTLAQAMFDHHAMRGMPSSANASGLVDHVLPVEAMGALLVSHQSHLEKQAPQLDSDGVQRDVAQEIATISALLRTRLGHDFGHYKEMTLIRRVQRRMHVQQIGRVDDYVERLRNDPAELAVLFQDFLISVTEFMRDPDAFEALRTEVVLPLVAGKGTDEQIRVWVAGCATGEEAYSLAILFNEALEHSAAHPRVQIFATDLDDRAIQFARAGRYRGHLTGLSQQRVSRWFTTDGDAHVPIKSVRDMCVFSTHSVIKDPPYSKLDLISCRNVLIYMDAELQERVVRNFDFGLRPSGYLFLGSSESLARPSELFTPLDKKHRIFRCRGLSPAKLDVPAISHPTIPGMPAAIVPSSTSQDRIANLARAAMERYAPAYFVIDPDQRILNFSGGETGRYIEPSAGRASLDLFEILQKSLRPIVRSVLDRAQRAGTAIQEHIEVEIDGHSRPVLLIVEPLVGLQLTAGSCVVAFHDQRVFARAPPSDGRIDVSAAAVESLQEEARALRTQLRAAIHAGDASTEELRSANEEYQSVNEELQSTVEELETAKEETQSINEELQTLNHEMGEKNLVLMRLNSDLRNLFESTQVATLFLDGDLRIRSFTPSMTELFHLRASDRDRPVTDIVSRIAYPDLARDVANVLANLTVLEREVRTSGGEASFLLRIRPYRTVDNVVDGAVLTFVDITERRRQEEGRARLAAIVSSSESAIIGFALDGTVTSWNEAGKAIFGYDAAEMLGQTIARILQRPDDMDALLQRLRNGETLPYLEDGWQRADGTAPNVEVSVIAVRDEHGQVLGASAIARDTTQRVHAQEQASLLLHELRHRVKNALATVQSIAQQTRRASASADEFHTAFNARLRALAKTHDLLMRDGWRDVSMHHLLEGELEPYRAGNEIRWSLNGPDLALDSKATVALGLIFHELTTNAAKYGALSGPEGLLSVTWTIARNGTRRELSLLWQESGGPVVAKPARTGFGSRLIRNGLRIEFGGEVTLDFEPPGLRCTMRLLLPADPIPNAA</sequence>
<dbReference type="Gene3D" id="3.40.50.180">
    <property type="entry name" value="Methylesterase CheB, C-terminal domain"/>
    <property type="match status" value="1"/>
</dbReference>
<keyword evidence="9" id="KW-0808">Transferase</keyword>
<dbReference type="GO" id="GO:0008983">
    <property type="term" value="F:protein-glutamate O-methyltransferase activity"/>
    <property type="evidence" value="ECO:0007669"/>
    <property type="project" value="UniProtKB-EC"/>
</dbReference>
<dbReference type="InterPro" id="IPR000700">
    <property type="entry name" value="PAS-assoc_C"/>
</dbReference>
<keyword evidence="11" id="KW-0547">Nucleotide-binding</keyword>
<dbReference type="PROSITE" id="PS50112">
    <property type="entry name" value="PAS"/>
    <property type="match status" value="1"/>
</dbReference>
<evidence type="ECO:0000256" key="2">
    <source>
        <dbReference type="ARBA" id="ARBA00001541"/>
    </source>
</evidence>
<comment type="catalytic activity">
    <reaction evidence="1">
        <text>ATP + protein L-histidine = ADP + protein N-phospho-L-histidine.</text>
        <dbReference type="EC" id="2.7.13.3"/>
    </reaction>
</comment>
<keyword evidence="4" id="KW-0597">Phosphoprotein</keyword>
<dbReference type="PANTHER" id="PTHR24422">
    <property type="entry name" value="CHEMOTAXIS PROTEIN METHYLTRANSFERASE"/>
    <property type="match status" value="1"/>
</dbReference>
<dbReference type="GO" id="GO:0005524">
    <property type="term" value="F:ATP binding"/>
    <property type="evidence" value="ECO:0007669"/>
    <property type="project" value="UniProtKB-KW"/>
</dbReference>
<dbReference type="PROSITE" id="PS50122">
    <property type="entry name" value="CHEB"/>
    <property type="match status" value="1"/>
</dbReference>
<evidence type="ECO:0000256" key="3">
    <source>
        <dbReference type="ARBA" id="ARBA00022543"/>
    </source>
</evidence>
<evidence type="ECO:0000256" key="6">
    <source>
        <dbReference type="ARBA" id="ARBA00022606"/>
    </source>
</evidence>
<dbReference type="Gene3D" id="1.10.155.10">
    <property type="entry name" value="Chemotaxis receptor methyltransferase CheR, N-terminal domain"/>
    <property type="match status" value="1"/>
</dbReference>
<dbReference type="InterPro" id="IPR013767">
    <property type="entry name" value="PAS_fold"/>
</dbReference>
<dbReference type="InterPro" id="IPR036804">
    <property type="entry name" value="CheR_N_sf"/>
</dbReference>
<dbReference type="Gene3D" id="3.30.565.10">
    <property type="entry name" value="Histidine kinase-like ATPase, C-terminal domain"/>
    <property type="match status" value="1"/>
</dbReference>
<dbReference type="SMART" id="SM00138">
    <property type="entry name" value="MeTrc"/>
    <property type="match status" value="1"/>
</dbReference>
<dbReference type="Pfam" id="PF00989">
    <property type="entry name" value="PAS"/>
    <property type="match status" value="1"/>
</dbReference>
<keyword evidence="7" id="KW-0285">Flavoprotein</keyword>
<dbReference type="InterPro" id="IPR011102">
    <property type="entry name" value="Sig_transdc_His_kinase_HWE"/>
</dbReference>
<feature type="active site" evidence="16">
    <location>
        <position position="141"/>
    </location>
</feature>
<keyword evidence="12 22" id="KW-0418">Kinase</keyword>
<reference evidence="22" key="1">
    <citation type="submission" date="2021-02" db="EMBL/GenBank/DDBJ databases">
        <title>Genome sequence of Rhodospirillales sp. strain TMPK1 isolated from soil.</title>
        <authorList>
            <person name="Nakai R."/>
            <person name="Kusada H."/>
            <person name="Tamaki H."/>
        </authorList>
    </citation>
    <scope>NUCLEOTIDE SEQUENCE</scope>
    <source>
        <strain evidence="22">TMPK1</strain>
    </source>
</reference>
<dbReference type="InterPro" id="IPR035965">
    <property type="entry name" value="PAS-like_dom_sf"/>
</dbReference>
<keyword evidence="10" id="KW-0949">S-adenosyl-L-methionine</keyword>
<dbReference type="GO" id="GO:0009881">
    <property type="term" value="F:photoreceptor activity"/>
    <property type="evidence" value="ECO:0007669"/>
    <property type="project" value="UniProtKB-KW"/>
</dbReference>
<feature type="active site" evidence="16">
    <location>
        <position position="49"/>
    </location>
</feature>
<feature type="domain" description="CheB-type methylesterase" evidence="20">
    <location>
        <begin position="13"/>
        <end position="195"/>
    </location>
</feature>
<evidence type="ECO:0000256" key="11">
    <source>
        <dbReference type="ARBA" id="ARBA00022741"/>
    </source>
</evidence>
<comment type="catalytic activity">
    <reaction evidence="2">
        <text>L-glutamyl-[protein] + S-adenosyl-L-methionine = [protein]-L-glutamate 5-O-methyl ester + S-adenosyl-L-homocysteine</text>
        <dbReference type="Rhea" id="RHEA:24452"/>
        <dbReference type="Rhea" id="RHEA-COMP:10208"/>
        <dbReference type="Rhea" id="RHEA-COMP:10311"/>
        <dbReference type="ChEBI" id="CHEBI:29973"/>
        <dbReference type="ChEBI" id="CHEBI:57856"/>
        <dbReference type="ChEBI" id="CHEBI:59789"/>
        <dbReference type="ChEBI" id="CHEBI:82795"/>
        <dbReference type="EC" id="2.1.1.80"/>
    </reaction>
</comment>
<dbReference type="Pfam" id="PF01739">
    <property type="entry name" value="CheR"/>
    <property type="match status" value="1"/>
</dbReference>
<name>A0A8S8XFJ7_9PROT</name>
<dbReference type="PANTHER" id="PTHR24422:SF27">
    <property type="entry name" value="PROTEIN-GLUTAMATE O-METHYLTRANSFERASE"/>
    <property type="match status" value="1"/>
</dbReference>
<dbReference type="InterPro" id="IPR001610">
    <property type="entry name" value="PAC"/>
</dbReference>
<organism evidence="22 23">
    <name type="scientific">Roseiterribacter gracilis</name>
    <dbReference type="NCBI Taxonomy" id="2812848"/>
    <lineage>
        <taxon>Bacteria</taxon>
        <taxon>Pseudomonadati</taxon>
        <taxon>Pseudomonadota</taxon>
        <taxon>Alphaproteobacteria</taxon>
        <taxon>Rhodospirillales</taxon>
        <taxon>Roseiterribacteraceae</taxon>
        <taxon>Roseiterribacter</taxon>
    </lineage>
</organism>
<gene>
    <name evidence="22" type="ORF">TMPK1_20770</name>
</gene>
<evidence type="ECO:0000259" key="18">
    <source>
        <dbReference type="PROSITE" id="PS50112"/>
    </source>
</evidence>
<dbReference type="InterPro" id="IPR000014">
    <property type="entry name" value="PAS"/>
</dbReference>
<dbReference type="EMBL" id="BOPV01000001">
    <property type="protein sequence ID" value="GIL39840.1"/>
    <property type="molecule type" value="Genomic_DNA"/>
</dbReference>
<evidence type="ECO:0000259" key="21">
    <source>
        <dbReference type="PROSITE" id="PS50123"/>
    </source>
</evidence>
<dbReference type="GO" id="GO:0006355">
    <property type="term" value="P:regulation of DNA-templated transcription"/>
    <property type="evidence" value="ECO:0007669"/>
    <property type="project" value="InterPro"/>
</dbReference>
<dbReference type="SMART" id="SM00091">
    <property type="entry name" value="PAS"/>
    <property type="match status" value="2"/>
</dbReference>
<dbReference type="InterPro" id="IPR029063">
    <property type="entry name" value="SAM-dependent_MTases_sf"/>
</dbReference>
<feature type="active site" evidence="16">
    <location>
        <position position="22"/>
    </location>
</feature>